<evidence type="ECO:0000313" key="4">
    <source>
        <dbReference type="Proteomes" id="UP000747110"/>
    </source>
</evidence>
<organism evidence="3 4">
    <name type="scientific">Volvox reticuliferus</name>
    <dbReference type="NCBI Taxonomy" id="1737510"/>
    <lineage>
        <taxon>Eukaryota</taxon>
        <taxon>Viridiplantae</taxon>
        <taxon>Chlorophyta</taxon>
        <taxon>core chlorophytes</taxon>
        <taxon>Chlorophyceae</taxon>
        <taxon>CS clade</taxon>
        <taxon>Chlamydomonadales</taxon>
        <taxon>Volvocaceae</taxon>
        <taxon>Volvox</taxon>
    </lineage>
</organism>
<accession>A0A8J4D099</accession>
<feature type="region of interest" description="Disordered" evidence="1">
    <location>
        <begin position="1570"/>
        <end position="1589"/>
    </location>
</feature>
<feature type="region of interest" description="Disordered" evidence="1">
    <location>
        <begin position="62"/>
        <end position="91"/>
    </location>
</feature>
<feature type="region of interest" description="Disordered" evidence="1">
    <location>
        <begin position="1624"/>
        <end position="1689"/>
    </location>
</feature>
<evidence type="ECO:0000313" key="3">
    <source>
        <dbReference type="EMBL" id="GIL92510.1"/>
    </source>
</evidence>
<evidence type="ECO:0000259" key="2">
    <source>
        <dbReference type="PROSITE" id="PS50206"/>
    </source>
</evidence>
<keyword evidence="4" id="KW-1185">Reference proteome</keyword>
<dbReference type="InterPro" id="IPR036873">
    <property type="entry name" value="Rhodanese-like_dom_sf"/>
</dbReference>
<feature type="region of interest" description="Disordered" evidence="1">
    <location>
        <begin position="1713"/>
        <end position="1788"/>
    </location>
</feature>
<feature type="compositionally biased region" description="Low complexity" evidence="1">
    <location>
        <begin position="1347"/>
        <end position="1359"/>
    </location>
</feature>
<feature type="compositionally biased region" description="Low complexity" evidence="1">
    <location>
        <begin position="982"/>
        <end position="994"/>
    </location>
</feature>
<feature type="compositionally biased region" description="Polar residues" evidence="1">
    <location>
        <begin position="1624"/>
        <end position="1642"/>
    </location>
</feature>
<dbReference type="PROSITE" id="PS50206">
    <property type="entry name" value="RHODANESE_3"/>
    <property type="match status" value="1"/>
</dbReference>
<dbReference type="EMBL" id="BNCP01000078">
    <property type="protein sequence ID" value="GIL92510.1"/>
    <property type="molecule type" value="Genomic_DNA"/>
</dbReference>
<feature type="region of interest" description="Disordered" evidence="1">
    <location>
        <begin position="1475"/>
        <end position="1518"/>
    </location>
</feature>
<evidence type="ECO:0000256" key="1">
    <source>
        <dbReference type="SAM" id="MobiDB-lite"/>
    </source>
</evidence>
<dbReference type="Proteomes" id="UP000747110">
    <property type="component" value="Unassembled WGS sequence"/>
</dbReference>
<feature type="region of interest" description="Disordered" evidence="1">
    <location>
        <begin position="1304"/>
        <end position="1359"/>
    </location>
</feature>
<feature type="compositionally biased region" description="Low complexity" evidence="1">
    <location>
        <begin position="1416"/>
        <end position="1427"/>
    </location>
</feature>
<feature type="domain" description="Rhodanese" evidence="2">
    <location>
        <begin position="915"/>
        <end position="1080"/>
    </location>
</feature>
<reference evidence="3" key="1">
    <citation type="journal article" date="2021" name="Proc. Natl. Acad. Sci. U.S.A.">
        <title>Three genomes in the algal genus Volvox reveal the fate of a haploid sex-determining region after a transition to homothallism.</title>
        <authorList>
            <person name="Yamamoto K."/>
            <person name="Hamaji T."/>
            <person name="Kawai-Toyooka H."/>
            <person name="Matsuzaki R."/>
            <person name="Takahashi F."/>
            <person name="Nishimura Y."/>
            <person name="Kawachi M."/>
            <person name="Noguchi H."/>
            <person name="Minakuchi Y."/>
            <person name="Umen J.G."/>
            <person name="Toyoda A."/>
            <person name="Nozaki H."/>
        </authorList>
    </citation>
    <scope>NUCLEOTIDE SEQUENCE</scope>
    <source>
        <strain evidence="3">NIES-3786</strain>
    </source>
</reference>
<dbReference type="OrthoDB" id="549875at2759"/>
<feature type="region of interest" description="Disordered" evidence="1">
    <location>
        <begin position="1"/>
        <end position="27"/>
    </location>
</feature>
<dbReference type="SUPFAM" id="SSF52821">
    <property type="entry name" value="Rhodanese/Cell cycle control phosphatase"/>
    <property type="match status" value="1"/>
</dbReference>
<feature type="compositionally biased region" description="Basic and acidic residues" evidence="1">
    <location>
        <begin position="1487"/>
        <end position="1497"/>
    </location>
</feature>
<proteinExistence type="predicted"/>
<feature type="region of interest" description="Disordered" evidence="1">
    <location>
        <begin position="966"/>
        <end position="994"/>
    </location>
</feature>
<sequence length="1972" mass="197256">MQGSKKAPLPGSVSNASSGSRVASQRRMRMCPSFGASCRRRRIVPGLVSRLGIIRAAVSSLNPSGASSDSASVVGIRNEGDKPEPTVDAASRRPTRTLYKVSDDPLLRETQMLLEASRRLREQTVPTVPIVDQQAYYDCSNSPTGGPKDVAGQRFGVQTNDLQIWEGNEASSSMQVAQETPDGVVASFGMLAAASATAAARISAARSVASSQTTGTSYAMPLVTAAAPGHTVSTAVLAATAGHSALTTAATTASIAAAAAVMPPAANASGGASLSAAAASAASAAATVASSGWLAIEELLEEAAYSLSQELPDGQGPSPLEALMASTSGGRSSGFGSPGAVMGLDLPQQLPESLTAPLSLPLTGLGLGSAASGTAGSGSLVAAVPGGDRLSEMLEDMLYNLSQDINLAATQEAVLSAATSAAAGLAGAAAELPRAAFSVYRSAAEAAAAAAAARAAAALGPTSGGSGGTALVVPDEGQTQQTQTFDEQYDAGEEYDVAELGDIEDVVGAGNPTWDPYGTIRATEGSQVVPDYSAAPTAAAAAAADLSGDALTNGASAAAAAASEGAAAVLQPIITASAAPSLADAATATAVAVVEAATTAAAGTIIITPPSPAPPLVSQAAVPSGSSTDSIADSGVAASSNAVALPPQTADSITTAVPPQPALTQPPALSGDNTMYGTDTYELNAEDIQQLDELTAALQNLLADSEGLPSIAGAASSGLEAVSPETADAAAAMAAAASTAAFAPDDPALLAAEATMSSFAEALRQELGAVVANASDAVDADPAALAQSAGQAVRSALGSLSLEQQINLSAMPQDLRLSTLLGATVQSALDLVESALSGIRSADSTLVGGLTIAAVLAVLIRSLVSMAGVVLNRNQAGSAEGSAGLSGGAGSGSESAARLRPVGVTALEAAAALNNDPQALLVDVRNDSDVREQGLPDLRPFRRGTGATTIPLPYCDFRTTPTLANPSGSLLAGSRSRDKRSAASTSGSHSSSTALAPVVGTVTVSVDPLFCSKFKQFEGLNRDSRVFLMDSYGVEAPEAVLLLRSDPEIERLLGAQGVKYLEGGFAGPEGWKLTGLPVADAPGTASEGAGNETAGGLGLGLDLSGLLSGVAGLRLRYPSLFTRTLAVGAVGGAGLAVASSLDWGAVSRGAVCLAAAMLLTDQALPPGMRPSGRIRQYLQSQLSETQLGGSSSAADLTARRRRTALLLRVLDLAEAVGSAVVRAGGTAITIAGNAARGTIASRNSTADAAVVPAPKAGAVDLDANADLETAPSPATGAAAAAAIVLPHGMDSPQWNEAAELAVAQRLSPPPSPSQQQQQQGPTTAATALPSPQKQTKSVSPLRPNWRLGSSTPADSSSPSLSAATAAATAAAAGPDTIAAAAAASGSGLLPPRSPSPSLAGRLSDALQNAASAVVRAASPSRAASVNSTAMTRAASPGGGTPRPDTLELMAALATASALSNVDSGLLPGWPASSFPKASAGQMSTTASRDEGQADKAELGTGQASTAGKLRDPVTEKDAAEKEVLQRQLGGSSLHLFSSRSVTRRSSDQMEAEAAEAAGDLWSNWRQELEAVAPPPPTLPSVDDDGNIDDAIREVGSRSGANAEHSLYGSGSASVAASRLDLTSSSWSRGISPNKGANDTAGITSAPAGSSNGSSDKGDGLYRQQHQHQERQQSRKMLRTSSPERAAAAGAALRQLRMQMDGLDDDGLASGAYGTGETYSGSDSGDTVAGGKRSGSGRVAVARMAPGRGGLSRGLAAEPQQQELLPPSGAGGAGGRQKQPLRTASPQRAAAAAAAMRQLRAELGLPPNDGREADAVVPRDWRREMDAAAAAGVGSFSDSDSELEPAERLSLYGGSNMTNSVNAATGDKAAAAVTIARPSPSPRNWRAQLEGRDQPESSSSTGAAWGRRRSDSGVPANWRVQIEAADGNGNGNTHDNGLLVPQMCTTSSPGRAKLTAAERAARDARLHDWRARV</sequence>
<dbReference type="Gene3D" id="3.40.250.10">
    <property type="entry name" value="Rhodanese-like domain"/>
    <property type="match status" value="1"/>
</dbReference>
<gene>
    <name evidence="3" type="ORF">Vretifemale_20027</name>
</gene>
<feature type="compositionally biased region" description="Low complexity" evidence="1">
    <location>
        <begin position="1313"/>
        <end position="1329"/>
    </location>
</feature>
<protein>
    <recommendedName>
        <fullName evidence="2">Rhodanese domain-containing protein</fullName>
    </recommendedName>
</protein>
<comment type="caution">
    <text evidence="3">The sequence shown here is derived from an EMBL/GenBank/DDBJ whole genome shotgun (WGS) entry which is preliminary data.</text>
</comment>
<feature type="region of interest" description="Disordered" evidence="1">
    <location>
        <begin position="1873"/>
        <end position="1914"/>
    </location>
</feature>
<feature type="region of interest" description="Disordered" evidence="1">
    <location>
        <begin position="310"/>
        <end position="334"/>
    </location>
</feature>
<feature type="compositionally biased region" description="Low complexity" evidence="1">
    <location>
        <begin position="62"/>
        <end position="72"/>
    </location>
</feature>
<feature type="region of interest" description="Disordered" evidence="1">
    <location>
        <begin position="1416"/>
        <end position="1444"/>
    </location>
</feature>
<feature type="compositionally biased region" description="Polar residues" evidence="1">
    <location>
        <begin position="12"/>
        <end position="23"/>
    </location>
</feature>
<dbReference type="InterPro" id="IPR001763">
    <property type="entry name" value="Rhodanese-like_dom"/>
</dbReference>
<feature type="compositionally biased region" description="Basic and acidic residues" evidence="1">
    <location>
        <begin position="1508"/>
        <end position="1518"/>
    </location>
</feature>
<name>A0A8J4D099_9CHLO</name>